<proteinExistence type="predicted"/>
<evidence type="ECO:0000256" key="1">
    <source>
        <dbReference type="SAM" id="Phobius"/>
    </source>
</evidence>
<sequence>MSALFSQFVGFTISLVQLGIAFSQGYCYYRTFPHDKWPLKSFVVNLLFAVLPYLPCTLFNYEQDHGYSLDGLVLHHVLVVHLRLFSKRFSNVSVMVSGLTCIQSPNLLLLAVTIPFVVQRYHADVTVMSDAYLGVTQFLLSSCVDNDGNIYITMPIILLVASSYGLGLALIPSQAVGAFASDTTLKLATWGAFLSAMCDCMISMSVYFYLRPSRSGVKW</sequence>
<keyword evidence="3" id="KW-1185">Reference proteome</keyword>
<feature type="transmembrane region" description="Helical" evidence="1">
    <location>
        <begin position="150"/>
        <end position="171"/>
    </location>
</feature>
<dbReference type="EMBL" id="LVVM01002902">
    <property type="protein sequence ID" value="OJA15752.1"/>
    <property type="molecule type" value="Genomic_DNA"/>
</dbReference>
<dbReference type="Proteomes" id="UP000183567">
    <property type="component" value="Unassembled WGS sequence"/>
</dbReference>
<feature type="transmembrane region" description="Helical" evidence="1">
    <location>
        <begin position="41"/>
        <end position="61"/>
    </location>
</feature>
<gene>
    <name evidence="2" type="ORF">AZE42_05263</name>
</gene>
<dbReference type="AlphaFoldDB" id="A0A1J8QQQ1"/>
<evidence type="ECO:0000313" key="3">
    <source>
        <dbReference type="Proteomes" id="UP000183567"/>
    </source>
</evidence>
<keyword evidence="1" id="KW-0472">Membrane</keyword>
<keyword evidence="1" id="KW-1133">Transmembrane helix</keyword>
<protein>
    <submittedName>
        <fullName evidence="2">Uncharacterized protein</fullName>
    </submittedName>
</protein>
<organism evidence="2 3">
    <name type="scientific">Rhizopogon vesiculosus</name>
    <dbReference type="NCBI Taxonomy" id="180088"/>
    <lineage>
        <taxon>Eukaryota</taxon>
        <taxon>Fungi</taxon>
        <taxon>Dikarya</taxon>
        <taxon>Basidiomycota</taxon>
        <taxon>Agaricomycotina</taxon>
        <taxon>Agaricomycetes</taxon>
        <taxon>Agaricomycetidae</taxon>
        <taxon>Boletales</taxon>
        <taxon>Suillineae</taxon>
        <taxon>Rhizopogonaceae</taxon>
        <taxon>Rhizopogon</taxon>
    </lineage>
</organism>
<dbReference type="OrthoDB" id="3223377at2759"/>
<feature type="transmembrane region" description="Helical" evidence="1">
    <location>
        <begin position="191"/>
        <end position="210"/>
    </location>
</feature>
<accession>A0A1J8QQQ1</accession>
<reference evidence="2 3" key="1">
    <citation type="submission" date="2016-03" db="EMBL/GenBank/DDBJ databases">
        <title>Comparative genomics of the ectomycorrhizal sister species Rhizopogon vinicolor and Rhizopogon vesiculosus (Basidiomycota: Boletales) reveals a divergence of the mating type B locus.</title>
        <authorList>
            <person name="Mujic A.B."/>
            <person name="Kuo A."/>
            <person name="Tritt A."/>
            <person name="Lipzen A."/>
            <person name="Chen C."/>
            <person name="Johnson J."/>
            <person name="Sharma A."/>
            <person name="Barry K."/>
            <person name="Grigoriev I.V."/>
            <person name="Spatafora J.W."/>
        </authorList>
    </citation>
    <scope>NUCLEOTIDE SEQUENCE [LARGE SCALE GENOMIC DNA]</scope>
    <source>
        <strain evidence="2 3">AM-OR11-056</strain>
    </source>
</reference>
<keyword evidence="1" id="KW-0812">Transmembrane</keyword>
<comment type="caution">
    <text evidence="2">The sequence shown here is derived from an EMBL/GenBank/DDBJ whole genome shotgun (WGS) entry which is preliminary data.</text>
</comment>
<evidence type="ECO:0000313" key="2">
    <source>
        <dbReference type="EMBL" id="OJA15752.1"/>
    </source>
</evidence>
<name>A0A1J8QQQ1_9AGAM</name>
<feature type="transmembrane region" description="Helical" evidence="1">
    <location>
        <begin position="6"/>
        <end position="29"/>
    </location>
</feature>